<evidence type="ECO:0000313" key="2">
    <source>
        <dbReference type="Proteomes" id="UP001221924"/>
    </source>
</evidence>
<organism evidence="1 2">
    <name type="scientific">Bacteroides cellulosilyticus</name>
    <dbReference type="NCBI Taxonomy" id="246787"/>
    <lineage>
        <taxon>Bacteria</taxon>
        <taxon>Pseudomonadati</taxon>
        <taxon>Bacteroidota</taxon>
        <taxon>Bacteroidia</taxon>
        <taxon>Bacteroidales</taxon>
        <taxon>Bacteroidaceae</taxon>
        <taxon>Bacteroides</taxon>
    </lineage>
</organism>
<dbReference type="AlphaFoldDB" id="A0AAW6LYJ1"/>
<reference evidence="1" key="1">
    <citation type="submission" date="2023-03" db="EMBL/GenBank/DDBJ databases">
        <title>DFI Biobank Strains.</title>
        <authorList>
            <person name="Mostad J."/>
            <person name="Paddock L."/>
            <person name="Medina S."/>
            <person name="Waligurski E."/>
            <person name="Barat B."/>
            <person name="Smith R."/>
            <person name="Burgo V."/>
            <person name="Metcalfe C."/>
            <person name="Woodson C."/>
            <person name="Sundararajan A."/>
            <person name="Ramaswamy R."/>
            <person name="Lin H."/>
            <person name="Pamer E.G."/>
        </authorList>
    </citation>
    <scope>NUCLEOTIDE SEQUENCE</scope>
    <source>
        <strain evidence="1">DFI.9.5</strain>
    </source>
</reference>
<gene>
    <name evidence="1" type="ORF">PZH42_10545</name>
</gene>
<comment type="caution">
    <text evidence="1">The sequence shown here is derived from an EMBL/GenBank/DDBJ whole genome shotgun (WGS) entry which is preliminary data.</text>
</comment>
<proteinExistence type="predicted"/>
<accession>A0AAW6LYJ1</accession>
<protein>
    <submittedName>
        <fullName evidence="1">Uncharacterized protein</fullName>
    </submittedName>
</protein>
<evidence type="ECO:0000313" key="1">
    <source>
        <dbReference type="EMBL" id="MDE8694546.1"/>
    </source>
</evidence>
<sequence length="131" mass="14470">MAMDKVKVTDTNVIEQILNSLPTATNEKKGLLSSDNKIMGGLFLNAASTHSIHPNDYYLYTREGIMIGITTYITPNWTLGGGCVIHCQRDAIGSVTTSQMIFQLFFGNGKVNFRYGYGNGVGIVWNDWVNL</sequence>
<dbReference type="EMBL" id="JARFID010000008">
    <property type="protein sequence ID" value="MDE8694546.1"/>
    <property type="molecule type" value="Genomic_DNA"/>
</dbReference>
<dbReference type="RefSeq" id="WP_256141041.1">
    <property type="nucleotide sequence ID" value="NZ_JANFZY010000006.1"/>
</dbReference>
<name>A0AAW6LYJ1_9BACE</name>
<dbReference type="Proteomes" id="UP001221924">
    <property type="component" value="Unassembled WGS sequence"/>
</dbReference>